<dbReference type="SUPFAM" id="SSF52141">
    <property type="entry name" value="Uracil-DNA glycosylase-like"/>
    <property type="match status" value="1"/>
</dbReference>
<reference evidence="9" key="1">
    <citation type="journal article" date="2011" name="Vet. Microbiol.">
        <title>Detection and evaluation of novel herpesviruses in routine and pathological samples from Asian and African elephants: identification of two new probosciviruses (EEHV5 and EEHV6) and two new gammaherpesviruses (EGHV3B and EGHV5).</title>
        <authorList>
            <person name="Latimer E"/>
            <person name="Zong JC"/>
            <person name="Heaggans SY"/>
            <person name="Richman LK"/>
            <person name="Hayward GS."/>
        </authorList>
    </citation>
    <scope>NUCLEOTIDE SEQUENCE</scope>
    <source>
        <strain evidence="9">North American #NAP50</strain>
    </source>
</reference>
<feature type="domain" description="Uracil-DNA glycosylase-like" evidence="8">
    <location>
        <begin position="144"/>
        <end position="306"/>
    </location>
</feature>
<evidence type="ECO:0000256" key="4">
    <source>
        <dbReference type="ARBA" id="ARBA00022801"/>
    </source>
</evidence>
<dbReference type="SMART" id="SM00986">
    <property type="entry name" value="UDG"/>
    <property type="match status" value="1"/>
</dbReference>
<dbReference type="PROSITE" id="PS00130">
    <property type="entry name" value="U_DNA_GLYCOSYLASE"/>
    <property type="match status" value="1"/>
</dbReference>
<accession>U5U6N2</accession>
<dbReference type="SMART" id="SM00987">
    <property type="entry name" value="UreE_C"/>
    <property type="match status" value="1"/>
</dbReference>
<evidence type="ECO:0000256" key="1">
    <source>
        <dbReference type="ARBA" id="ARBA00008184"/>
    </source>
</evidence>
<evidence type="ECO:0000259" key="8">
    <source>
        <dbReference type="SMART" id="SM00986"/>
    </source>
</evidence>
<proteinExistence type="inferred from homology"/>
<reference evidence="9" key="3">
    <citation type="submission" date="2014-06" db="EMBL/GenBank/DDBJ databases">
        <title>Comparative Genome Analysis of Four Additional Elephant Endotheliotropic Herpesvirus Species EEHV3, EEHV4, EEHV5 and EEHV6 from Cases of Hemorrhagic Disease or Viremia.</title>
        <authorList>
            <person name="Zong J.-C."/>
            <person name="Latimer E.M."/>
            <person name="Richman L.K."/>
            <person name="Heaggans S.Y."/>
            <person name="Hayward G.S."/>
        </authorList>
    </citation>
    <scope>NUCLEOTIDE SEQUENCE</scope>
    <source>
        <strain evidence="9">North American #NAP50</strain>
    </source>
</reference>
<dbReference type="GO" id="GO:0097510">
    <property type="term" value="P:base-excision repair, AP site formation via deaminated base removal"/>
    <property type="evidence" value="ECO:0007669"/>
    <property type="project" value="TreeGrafter"/>
</dbReference>
<dbReference type="InterPro" id="IPR036895">
    <property type="entry name" value="Uracil-DNA_glycosylase-like_sf"/>
</dbReference>
<gene>
    <name evidence="9" type="primary">U81</name>
</gene>
<keyword evidence="5" id="KW-0234">DNA repair</keyword>
<keyword evidence="3" id="KW-0227">DNA damage</keyword>
<keyword evidence="4" id="KW-0378">Hydrolase</keyword>
<dbReference type="Pfam" id="PF03167">
    <property type="entry name" value="UDG"/>
    <property type="match status" value="1"/>
</dbReference>
<evidence type="ECO:0000256" key="3">
    <source>
        <dbReference type="ARBA" id="ARBA00022763"/>
    </source>
</evidence>
<evidence type="ECO:0000256" key="6">
    <source>
        <dbReference type="PROSITE-ProRule" id="PRU10072"/>
    </source>
</evidence>
<dbReference type="InterPro" id="IPR018085">
    <property type="entry name" value="Ura-DNA_Glyclase_AS"/>
</dbReference>
<dbReference type="NCBIfam" id="NF003588">
    <property type="entry name" value="PRK05254.1-1"/>
    <property type="match status" value="1"/>
</dbReference>
<keyword evidence="2" id="KW-1048">Host nucleus</keyword>
<evidence type="ECO:0000313" key="9">
    <source>
        <dbReference type="EMBL" id="AGZ17131.2"/>
    </source>
</evidence>
<dbReference type="GO" id="GO:0004844">
    <property type="term" value="F:uracil DNA N-glycosylase activity"/>
    <property type="evidence" value="ECO:0007669"/>
    <property type="project" value="InterPro"/>
</dbReference>
<dbReference type="CDD" id="cd10027">
    <property type="entry name" value="UDG-F1-like"/>
    <property type="match status" value="1"/>
</dbReference>
<evidence type="ECO:0000256" key="7">
    <source>
        <dbReference type="SAM" id="MobiDB-lite"/>
    </source>
</evidence>
<evidence type="ECO:0000256" key="2">
    <source>
        <dbReference type="ARBA" id="ARBA00022562"/>
    </source>
</evidence>
<dbReference type="PANTHER" id="PTHR11264:SF0">
    <property type="entry name" value="URACIL-DNA GLYCOSYLASE"/>
    <property type="match status" value="1"/>
</dbReference>
<dbReference type="Gene3D" id="3.40.470.10">
    <property type="entry name" value="Uracil-DNA glycosylase-like domain"/>
    <property type="match status" value="1"/>
</dbReference>
<comment type="similarity">
    <text evidence="1">Belongs to the uracil-DNA glycosylase (UDG) superfamily. UNG family.</text>
</comment>
<dbReference type="InterPro" id="IPR002043">
    <property type="entry name" value="UDG_fam1"/>
</dbReference>
<dbReference type="HAMAP" id="MF_00148">
    <property type="entry name" value="UDG"/>
    <property type="match status" value="1"/>
</dbReference>
<dbReference type="NCBIfam" id="NF003592">
    <property type="entry name" value="PRK05254.1-5"/>
    <property type="match status" value="1"/>
</dbReference>
<sequence>MALREWVMQFYDNEEEATTNAAKKSPALALTSKPNTTNDTNSEDGNDNRDPKRFHQPGGTSKRKHENDTIEETVKKYKNTSVEMQKPSKKDLFERMNLNQAWVDFIDLTDFDMETLIRVQSFVEEQRSLEIIYPAPKNVHRWSYLCLPDQVKVVIVGQDPYPQPHRADGLAFSTGDGCVAPSLRNIYKELQRSVEGFVIPPHGHLESWATQGVLLLNTAFTVVRGVPGAHSTIGWKTLSDRVIMQLSAKKSNLVFMLWGNHAKEKMGLIDKSKHCILTSAHPSPLAATRYAGFVGNNHFIKANRYIEDHGQEPINWNSLIDHTS</sequence>
<dbReference type="EMBL" id="KC854719">
    <property type="protein sequence ID" value="AGZ17131.2"/>
    <property type="molecule type" value="Genomic_DNA"/>
</dbReference>
<protein>
    <submittedName>
        <fullName evidence="9">Uracil DNA glycosylase</fullName>
    </submittedName>
</protein>
<feature type="region of interest" description="Disordered" evidence="7">
    <location>
        <begin position="16"/>
        <end position="69"/>
    </location>
</feature>
<evidence type="ECO:0000256" key="5">
    <source>
        <dbReference type="ARBA" id="ARBA00023204"/>
    </source>
</evidence>
<organism evidence="9">
    <name type="scientific">Elephant endotheliotropic herpesvirus 5A</name>
    <dbReference type="NCBI Taxonomy" id="1382992"/>
    <lineage>
        <taxon>Viruses</taxon>
        <taxon>Duplodnaviria</taxon>
        <taxon>Heunggongvirae</taxon>
        <taxon>Peploviricota</taxon>
        <taxon>Herviviricetes</taxon>
        <taxon>Herpesvirales</taxon>
        <taxon>Orthoherpesviridae</taxon>
        <taxon>Betaherpesvirinae</taxon>
        <taxon>Proboscivirus</taxon>
        <taxon>Elephant endotheliotropic herpesvirus 5</taxon>
    </lineage>
</organism>
<dbReference type="NCBIfam" id="NF003589">
    <property type="entry name" value="PRK05254.1-2"/>
    <property type="match status" value="1"/>
</dbReference>
<name>U5U6N2_9BETA</name>
<dbReference type="PANTHER" id="PTHR11264">
    <property type="entry name" value="URACIL-DNA GLYCOSYLASE"/>
    <property type="match status" value="1"/>
</dbReference>
<reference evidence="9" key="2">
    <citation type="journal article" date="2013" name="J. Zoo Wildl. Med.">
        <title>Elephant endotheliotropic herpesvirus 5, a newly recognized elephant herpesvirus associated with clinical and subclinical infections in captive Asian elephants (Elephas maximus).</title>
        <authorList>
            <person name="Atkins L."/>
            <person name="Zong J.C."/>
            <person name="Tan J."/>
            <person name="Mejia A."/>
            <person name="Heaggans S.Y."/>
            <person name="Nofs S.A."/>
            <person name="Stanton J.J."/>
            <person name="Flanagan J.P."/>
            <person name="Howard L."/>
            <person name="Latimer E."/>
            <person name="Stevens M.R."/>
            <person name="Hoffman D.S."/>
            <person name="Hayward G.S."/>
            <person name="Ling P.D."/>
        </authorList>
    </citation>
    <scope>NUCLEOTIDE SEQUENCE</scope>
    <source>
        <strain evidence="9">North American #NAP50</strain>
    </source>
</reference>
<dbReference type="NCBIfam" id="TIGR00628">
    <property type="entry name" value="ung"/>
    <property type="match status" value="1"/>
</dbReference>
<dbReference type="InterPro" id="IPR005122">
    <property type="entry name" value="Uracil-DNA_glycosylase-like"/>
</dbReference>
<feature type="active site" description="Proton acceptor" evidence="6">
    <location>
        <position position="159"/>
    </location>
</feature>